<dbReference type="AlphaFoldDB" id="A0AAN7P3T9"/>
<protein>
    <submittedName>
        <fullName evidence="1">Uncharacterized protein</fullName>
    </submittedName>
</protein>
<keyword evidence="2" id="KW-1185">Reference proteome</keyword>
<dbReference type="EMBL" id="JARPUR010000005">
    <property type="protein sequence ID" value="KAK4875982.1"/>
    <property type="molecule type" value="Genomic_DNA"/>
</dbReference>
<proteinExistence type="predicted"/>
<evidence type="ECO:0000313" key="1">
    <source>
        <dbReference type="EMBL" id="KAK4875982.1"/>
    </source>
</evidence>
<reference evidence="2" key="1">
    <citation type="submission" date="2023-01" db="EMBL/GenBank/DDBJ databases">
        <title>Key to firefly adult light organ development and bioluminescence: homeobox transcription factors regulate luciferase expression and transportation to peroxisome.</title>
        <authorList>
            <person name="Fu X."/>
        </authorList>
    </citation>
    <scope>NUCLEOTIDE SEQUENCE [LARGE SCALE GENOMIC DNA]</scope>
</reference>
<evidence type="ECO:0000313" key="2">
    <source>
        <dbReference type="Proteomes" id="UP001353858"/>
    </source>
</evidence>
<name>A0AAN7P3T9_9COLE</name>
<organism evidence="1 2">
    <name type="scientific">Aquatica leii</name>
    <dbReference type="NCBI Taxonomy" id="1421715"/>
    <lineage>
        <taxon>Eukaryota</taxon>
        <taxon>Metazoa</taxon>
        <taxon>Ecdysozoa</taxon>
        <taxon>Arthropoda</taxon>
        <taxon>Hexapoda</taxon>
        <taxon>Insecta</taxon>
        <taxon>Pterygota</taxon>
        <taxon>Neoptera</taxon>
        <taxon>Endopterygota</taxon>
        <taxon>Coleoptera</taxon>
        <taxon>Polyphaga</taxon>
        <taxon>Elateriformia</taxon>
        <taxon>Elateroidea</taxon>
        <taxon>Lampyridae</taxon>
        <taxon>Luciolinae</taxon>
        <taxon>Aquatica</taxon>
    </lineage>
</organism>
<accession>A0AAN7P3T9</accession>
<sequence>MITGYIKGLSSRELSDHLTAEYPKRPIPTHVTISLSRHCDATGFGTVRGSVLTGISIFNRREGQDVAVVIE</sequence>
<comment type="caution">
    <text evidence="1">The sequence shown here is derived from an EMBL/GenBank/DDBJ whole genome shotgun (WGS) entry which is preliminary data.</text>
</comment>
<dbReference type="Proteomes" id="UP001353858">
    <property type="component" value="Unassembled WGS sequence"/>
</dbReference>
<gene>
    <name evidence="1" type="ORF">RN001_012404</name>
</gene>